<dbReference type="AlphaFoldDB" id="A0A5E4MX74"/>
<gene>
    <name evidence="1" type="ORF">CINCED_3A000327</name>
</gene>
<name>A0A5E4MX74_9HEMI</name>
<proteinExistence type="predicted"/>
<keyword evidence="2" id="KW-1185">Reference proteome</keyword>
<sequence>MNARDLSLPPLSTGVTSISSVTSNALVTPVINNINAKGVAGFTPRNSTSNEINEILTDLWKKGQPSRFKFNWLSRWPWLAYAAKEGGAFCKARVGYAKSAAGIDYRNLGVLVKRIFDNWKHALLRHRF</sequence>
<accession>A0A5E4MX74</accession>
<reference evidence="1 2" key="1">
    <citation type="submission" date="2019-08" db="EMBL/GenBank/DDBJ databases">
        <authorList>
            <person name="Alioto T."/>
            <person name="Alioto T."/>
            <person name="Gomez Garrido J."/>
        </authorList>
    </citation>
    <scope>NUCLEOTIDE SEQUENCE [LARGE SCALE GENOMIC DNA]</scope>
</reference>
<dbReference type="Proteomes" id="UP000325440">
    <property type="component" value="Unassembled WGS sequence"/>
</dbReference>
<dbReference type="EMBL" id="CABPRJ010001005">
    <property type="protein sequence ID" value="VVC34656.1"/>
    <property type="molecule type" value="Genomic_DNA"/>
</dbReference>
<dbReference type="OrthoDB" id="6600299at2759"/>
<organism evidence="1 2">
    <name type="scientific">Cinara cedri</name>
    <dbReference type="NCBI Taxonomy" id="506608"/>
    <lineage>
        <taxon>Eukaryota</taxon>
        <taxon>Metazoa</taxon>
        <taxon>Ecdysozoa</taxon>
        <taxon>Arthropoda</taxon>
        <taxon>Hexapoda</taxon>
        <taxon>Insecta</taxon>
        <taxon>Pterygota</taxon>
        <taxon>Neoptera</taxon>
        <taxon>Paraneoptera</taxon>
        <taxon>Hemiptera</taxon>
        <taxon>Sternorrhyncha</taxon>
        <taxon>Aphidomorpha</taxon>
        <taxon>Aphidoidea</taxon>
        <taxon>Aphididae</taxon>
        <taxon>Lachninae</taxon>
        <taxon>Cinara</taxon>
    </lineage>
</organism>
<evidence type="ECO:0000313" key="1">
    <source>
        <dbReference type="EMBL" id="VVC34656.1"/>
    </source>
</evidence>
<evidence type="ECO:0000313" key="2">
    <source>
        <dbReference type="Proteomes" id="UP000325440"/>
    </source>
</evidence>
<protein>
    <submittedName>
        <fullName evidence="1">Uncharacterized protein</fullName>
    </submittedName>
</protein>